<feature type="transmembrane region" description="Helical" evidence="7">
    <location>
        <begin position="103"/>
        <end position="125"/>
    </location>
</feature>
<keyword evidence="3" id="KW-1003">Cell membrane</keyword>
<keyword evidence="2 7" id="KW-0813">Transport</keyword>
<dbReference type="RefSeq" id="WP_344076535.1">
    <property type="nucleotide sequence ID" value="NZ_BAAALS010000002.1"/>
</dbReference>
<gene>
    <name evidence="9" type="ORF">GCM10009681_06210</name>
</gene>
<dbReference type="SUPFAM" id="SSF161098">
    <property type="entry name" value="MetI-like"/>
    <property type="match status" value="1"/>
</dbReference>
<evidence type="ECO:0000256" key="7">
    <source>
        <dbReference type="RuleBase" id="RU363032"/>
    </source>
</evidence>
<keyword evidence="4 7" id="KW-0812">Transmembrane</keyword>
<keyword evidence="6 7" id="KW-0472">Membrane</keyword>
<name>A0ABN2JTA6_9ACTN</name>
<feature type="transmembrane region" description="Helical" evidence="7">
    <location>
        <begin position="262"/>
        <end position="284"/>
    </location>
</feature>
<keyword evidence="5 7" id="KW-1133">Transmembrane helix</keyword>
<dbReference type="Gene3D" id="1.10.3720.10">
    <property type="entry name" value="MetI-like"/>
    <property type="match status" value="1"/>
</dbReference>
<evidence type="ECO:0000256" key="6">
    <source>
        <dbReference type="ARBA" id="ARBA00023136"/>
    </source>
</evidence>
<comment type="subcellular location">
    <subcellularLocation>
        <location evidence="1 7">Cell membrane</location>
        <topology evidence="1 7">Multi-pass membrane protein</topology>
    </subcellularLocation>
</comment>
<keyword evidence="10" id="KW-1185">Reference proteome</keyword>
<dbReference type="InterPro" id="IPR035906">
    <property type="entry name" value="MetI-like_sf"/>
</dbReference>
<feature type="transmembrane region" description="Helical" evidence="7">
    <location>
        <begin position="12"/>
        <end position="32"/>
    </location>
</feature>
<dbReference type="PANTHER" id="PTHR43163:SF6">
    <property type="entry name" value="DIPEPTIDE TRANSPORT SYSTEM PERMEASE PROTEIN DPPB-RELATED"/>
    <property type="match status" value="1"/>
</dbReference>
<feature type="transmembrane region" description="Helical" evidence="7">
    <location>
        <begin position="197"/>
        <end position="216"/>
    </location>
</feature>
<dbReference type="PANTHER" id="PTHR43163">
    <property type="entry name" value="DIPEPTIDE TRANSPORT SYSTEM PERMEASE PROTEIN DPPB-RELATED"/>
    <property type="match status" value="1"/>
</dbReference>
<proteinExistence type="inferred from homology"/>
<dbReference type="EMBL" id="BAAALS010000002">
    <property type="protein sequence ID" value="GAA1738237.1"/>
    <property type="molecule type" value="Genomic_DNA"/>
</dbReference>
<evidence type="ECO:0000313" key="9">
    <source>
        <dbReference type="EMBL" id="GAA1738237.1"/>
    </source>
</evidence>
<feature type="domain" description="ABC transmembrane type-1" evidence="8">
    <location>
        <begin position="97"/>
        <end position="327"/>
    </location>
</feature>
<comment type="caution">
    <text evidence="9">The sequence shown here is derived from an EMBL/GenBank/DDBJ whole genome shotgun (WGS) entry which is preliminary data.</text>
</comment>
<evidence type="ECO:0000259" key="8">
    <source>
        <dbReference type="PROSITE" id="PS50928"/>
    </source>
</evidence>
<comment type="similarity">
    <text evidence="7">Belongs to the binding-protein-dependent transport system permease family.</text>
</comment>
<dbReference type="InterPro" id="IPR045621">
    <property type="entry name" value="BPD_transp_1_N"/>
</dbReference>
<dbReference type="CDD" id="cd06261">
    <property type="entry name" value="TM_PBP2"/>
    <property type="match status" value="1"/>
</dbReference>
<feature type="transmembrane region" description="Helical" evidence="7">
    <location>
        <begin position="304"/>
        <end position="330"/>
    </location>
</feature>
<dbReference type="Proteomes" id="UP001500655">
    <property type="component" value="Unassembled WGS sequence"/>
</dbReference>
<evidence type="ECO:0000256" key="1">
    <source>
        <dbReference type="ARBA" id="ARBA00004651"/>
    </source>
</evidence>
<feature type="transmembrane region" description="Helical" evidence="7">
    <location>
        <begin position="146"/>
        <end position="166"/>
    </location>
</feature>
<evidence type="ECO:0000256" key="5">
    <source>
        <dbReference type="ARBA" id="ARBA00022989"/>
    </source>
</evidence>
<evidence type="ECO:0000256" key="4">
    <source>
        <dbReference type="ARBA" id="ARBA00022692"/>
    </source>
</evidence>
<protein>
    <submittedName>
        <fullName evidence="9">ABC transporter permease</fullName>
    </submittedName>
</protein>
<sequence length="337" mass="36372">MRVLRYARRRMFFLPVGLLSVIVLAFLLVNALPGNPVGVIAGPAATPEELAQIESRLGLDQPLWERFVTYIGNLAQGDLGSSYYTDRSILSEIVRFAPATLELVILSLIVAAVLGIGLGTLGAYYKGTMADRTSRFVITTFQSIPDFFLALLLIYLCFYIAGWAPAPVGRLGLMDEAPPTVTHALLVDSLLSGDMKIFRSAVAHSVLPVLTLGIYYSAYFARSTYAALVPALESKQVEFARACGLPERSVLAYAFRQARTPILTYGGILLAALLGGAAIIETIFSWGGFGEWAIDSILQLDMPAVQGFIVAAGLGTLLAFTALDILVAVLDPRVRYD</sequence>
<dbReference type="Pfam" id="PF19300">
    <property type="entry name" value="BPD_transp_1_N"/>
    <property type="match status" value="1"/>
</dbReference>
<accession>A0ABN2JTA6</accession>
<dbReference type="Pfam" id="PF00528">
    <property type="entry name" value="BPD_transp_1"/>
    <property type="match status" value="1"/>
</dbReference>
<evidence type="ECO:0000256" key="2">
    <source>
        <dbReference type="ARBA" id="ARBA00022448"/>
    </source>
</evidence>
<dbReference type="PROSITE" id="PS50928">
    <property type="entry name" value="ABC_TM1"/>
    <property type="match status" value="1"/>
</dbReference>
<dbReference type="InterPro" id="IPR000515">
    <property type="entry name" value="MetI-like"/>
</dbReference>
<evidence type="ECO:0000256" key="3">
    <source>
        <dbReference type="ARBA" id="ARBA00022475"/>
    </source>
</evidence>
<organism evidence="9 10">
    <name type="scientific">Luedemannella helvata</name>
    <dbReference type="NCBI Taxonomy" id="349315"/>
    <lineage>
        <taxon>Bacteria</taxon>
        <taxon>Bacillati</taxon>
        <taxon>Actinomycetota</taxon>
        <taxon>Actinomycetes</taxon>
        <taxon>Micromonosporales</taxon>
        <taxon>Micromonosporaceae</taxon>
        <taxon>Luedemannella</taxon>
    </lineage>
</organism>
<reference evidence="9 10" key="1">
    <citation type="journal article" date="2019" name="Int. J. Syst. Evol. Microbiol.">
        <title>The Global Catalogue of Microorganisms (GCM) 10K type strain sequencing project: providing services to taxonomists for standard genome sequencing and annotation.</title>
        <authorList>
            <consortium name="The Broad Institute Genomics Platform"/>
            <consortium name="The Broad Institute Genome Sequencing Center for Infectious Disease"/>
            <person name="Wu L."/>
            <person name="Ma J."/>
        </authorList>
    </citation>
    <scope>NUCLEOTIDE SEQUENCE [LARGE SCALE GENOMIC DNA]</scope>
    <source>
        <strain evidence="9 10">JCM 13249</strain>
    </source>
</reference>
<evidence type="ECO:0000313" key="10">
    <source>
        <dbReference type="Proteomes" id="UP001500655"/>
    </source>
</evidence>